<keyword evidence="1" id="KW-0808">Transferase</keyword>
<dbReference type="HOGENOM" id="CLU_2366277_0_0_2"/>
<dbReference type="OrthoDB" id="108583at2157"/>
<accession>F7XM32</accession>
<dbReference type="GO" id="GO:0016301">
    <property type="term" value="F:kinase activity"/>
    <property type="evidence" value="ECO:0007669"/>
    <property type="project" value="UniProtKB-KW"/>
</dbReference>
<organism evidence="1 2">
    <name type="scientific">Methanosalsum zhilinae (strain DSM 4017 / NBRC 107636 / OCM 62 / WeN5)</name>
    <name type="common">Methanohalophilus zhilinae</name>
    <dbReference type="NCBI Taxonomy" id="679901"/>
    <lineage>
        <taxon>Archaea</taxon>
        <taxon>Methanobacteriati</taxon>
        <taxon>Methanobacteriota</taxon>
        <taxon>Stenosarchaea group</taxon>
        <taxon>Methanomicrobia</taxon>
        <taxon>Methanosarcinales</taxon>
        <taxon>Methanosarcinaceae</taxon>
        <taxon>Methanosalsum</taxon>
    </lineage>
</organism>
<dbReference type="SUPFAM" id="SSF55785">
    <property type="entry name" value="PYP-like sensor domain (PAS domain)"/>
    <property type="match status" value="1"/>
</dbReference>
<protein>
    <submittedName>
        <fullName evidence="1">PAS/PAC sensor signal transduction histidine kinase</fullName>
    </submittedName>
</protein>
<name>F7XM32_METZD</name>
<keyword evidence="2" id="KW-1185">Reference proteome</keyword>
<evidence type="ECO:0000313" key="2">
    <source>
        <dbReference type="Proteomes" id="UP000006622"/>
    </source>
</evidence>
<dbReference type="Proteomes" id="UP000006622">
    <property type="component" value="Chromosome"/>
</dbReference>
<dbReference type="AlphaFoldDB" id="F7XM32"/>
<dbReference type="GeneID" id="10823087"/>
<dbReference type="RefSeq" id="WP_013898727.1">
    <property type="nucleotide sequence ID" value="NC_015676.1"/>
</dbReference>
<dbReference type="InterPro" id="IPR035965">
    <property type="entry name" value="PAS-like_dom_sf"/>
</dbReference>
<dbReference type="STRING" id="679901.Mzhil_1450"/>
<dbReference type="EMBL" id="CP002101">
    <property type="protein sequence ID" value="AEH61290.1"/>
    <property type="molecule type" value="Genomic_DNA"/>
</dbReference>
<proteinExistence type="predicted"/>
<keyword evidence="1" id="KW-0418">Kinase</keyword>
<gene>
    <name evidence="1" type="ordered locus">Mzhil_1450</name>
</gene>
<reference evidence="1" key="1">
    <citation type="submission" date="2010-07" db="EMBL/GenBank/DDBJ databases">
        <title>The complete genome of Methanosalsum zhilinae DSM 4017.</title>
        <authorList>
            <consortium name="US DOE Joint Genome Institute (JGI-PGF)"/>
            <person name="Lucas S."/>
            <person name="Copeland A."/>
            <person name="Lapidus A."/>
            <person name="Glavina del Rio T."/>
            <person name="Dalin E."/>
            <person name="Tice H."/>
            <person name="Bruce D."/>
            <person name="Goodwin L."/>
            <person name="Pitluck S."/>
            <person name="Kyrpides N."/>
            <person name="Mavromatis K."/>
            <person name="Ovchinnikova G."/>
            <person name="Daligault H."/>
            <person name="Detter J.C."/>
            <person name="Han C."/>
            <person name="Tapia R."/>
            <person name="Larimer F."/>
            <person name="Land M."/>
            <person name="Hauser L."/>
            <person name="Markowitz V."/>
            <person name="Cheng J.-F."/>
            <person name="Hugenholtz P."/>
            <person name="Woyke T."/>
            <person name="Wu D."/>
            <person name="Spring S."/>
            <person name="Schueler E."/>
            <person name="Brambilla E."/>
            <person name="Klenk H.-P."/>
            <person name="Eisen J.A."/>
        </authorList>
    </citation>
    <scope>NUCLEOTIDE SEQUENCE</scope>
    <source>
        <strain evidence="1">DSM 4017</strain>
    </source>
</reference>
<sequence>MRMGEDKYRSIFVNALDGIAIHRIILDEHDRPVDFVFLEANNSFEKLACIKLSEIIGKRATQIFPGIEDTPLIETLGKVVIDGEPVSFENYFIPS</sequence>
<dbReference type="KEGG" id="mzh:Mzhil_1450"/>
<evidence type="ECO:0000313" key="1">
    <source>
        <dbReference type="EMBL" id="AEH61290.1"/>
    </source>
</evidence>
<dbReference type="Gene3D" id="3.30.450.20">
    <property type="entry name" value="PAS domain"/>
    <property type="match status" value="1"/>
</dbReference>